<dbReference type="EMBL" id="MN739700">
    <property type="protein sequence ID" value="QHT22014.1"/>
    <property type="molecule type" value="Genomic_DNA"/>
</dbReference>
<sequence>MDYNFDIECNYGTIQKFLALNEHNQCDDDYDSKFYEMKNVMRRTQKEKYNNEKIIINDTLYECGDIIHVSYITSSQVVLYEDEDEDDLKKKYYSDTIGKIIFIDKDENNMFILCNDNNIKSTTRVGCGYGLHFESKGFDTAIKLIQKSKI</sequence>
<evidence type="ECO:0000313" key="1">
    <source>
        <dbReference type="EMBL" id="QHT22014.1"/>
    </source>
</evidence>
<dbReference type="AlphaFoldDB" id="A0A6C0DZ10"/>
<name>A0A6C0DZ10_9ZZZZ</name>
<organism evidence="1">
    <name type="scientific">viral metagenome</name>
    <dbReference type="NCBI Taxonomy" id="1070528"/>
    <lineage>
        <taxon>unclassified sequences</taxon>
        <taxon>metagenomes</taxon>
        <taxon>organismal metagenomes</taxon>
    </lineage>
</organism>
<reference evidence="1" key="1">
    <citation type="journal article" date="2020" name="Nature">
        <title>Giant virus diversity and host interactions through global metagenomics.</title>
        <authorList>
            <person name="Schulz F."/>
            <person name="Roux S."/>
            <person name="Paez-Espino D."/>
            <person name="Jungbluth S."/>
            <person name="Walsh D.A."/>
            <person name="Denef V.J."/>
            <person name="McMahon K.D."/>
            <person name="Konstantinidis K.T."/>
            <person name="Eloe-Fadrosh E.A."/>
            <person name="Kyrpides N.C."/>
            <person name="Woyke T."/>
        </authorList>
    </citation>
    <scope>NUCLEOTIDE SEQUENCE</scope>
    <source>
        <strain evidence="1">GVMAG-M-3300023179-103</strain>
    </source>
</reference>
<protein>
    <submittedName>
        <fullName evidence="1">Uncharacterized protein</fullName>
    </submittedName>
</protein>
<proteinExistence type="predicted"/>
<accession>A0A6C0DZ10</accession>